<name>A0A8H4ADS8_GIGMA</name>
<evidence type="ECO:0000313" key="1">
    <source>
        <dbReference type="EMBL" id="KAF0483870.1"/>
    </source>
</evidence>
<reference evidence="1 2" key="1">
    <citation type="journal article" date="2019" name="Environ. Microbiol.">
        <title>At the nexus of three kingdoms: the genome of the mycorrhizal fungus Gigaspora margarita provides insights into plant, endobacterial and fungal interactions.</title>
        <authorList>
            <person name="Venice F."/>
            <person name="Ghignone S."/>
            <person name="Salvioli di Fossalunga A."/>
            <person name="Amselem J."/>
            <person name="Novero M."/>
            <person name="Xianan X."/>
            <person name="Sedzielewska Toro K."/>
            <person name="Morin E."/>
            <person name="Lipzen A."/>
            <person name="Grigoriev I.V."/>
            <person name="Henrissat B."/>
            <person name="Martin F.M."/>
            <person name="Bonfante P."/>
        </authorList>
    </citation>
    <scope>NUCLEOTIDE SEQUENCE [LARGE SCALE GENOMIC DNA]</scope>
    <source>
        <strain evidence="1 2">BEG34</strain>
    </source>
</reference>
<organism evidence="1 2">
    <name type="scientific">Gigaspora margarita</name>
    <dbReference type="NCBI Taxonomy" id="4874"/>
    <lineage>
        <taxon>Eukaryota</taxon>
        <taxon>Fungi</taxon>
        <taxon>Fungi incertae sedis</taxon>
        <taxon>Mucoromycota</taxon>
        <taxon>Glomeromycotina</taxon>
        <taxon>Glomeromycetes</taxon>
        <taxon>Diversisporales</taxon>
        <taxon>Gigasporaceae</taxon>
        <taxon>Gigaspora</taxon>
    </lineage>
</organism>
<proteinExistence type="predicted"/>
<dbReference type="Proteomes" id="UP000439903">
    <property type="component" value="Unassembled WGS sequence"/>
</dbReference>
<dbReference type="EMBL" id="WTPW01000746">
    <property type="protein sequence ID" value="KAF0483870.1"/>
    <property type="molecule type" value="Genomic_DNA"/>
</dbReference>
<comment type="caution">
    <text evidence="1">The sequence shown here is derived from an EMBL/GenBank/DDBJ whole genome shotgun (WGS) entry which is preliminary data.</text>
</comment>
<dbReference type="AlphaFoldDB" id="A0A8H4ADS8"/>
<accession>A0A8H4ADS8</accession>
<sequence>MNGHEASDCFQGPTNMVPSDATELAEVEEIICLASNVEVLAQVIYQKMPYLSTALKPYYVPELLEKTDDSNVITEEEVLEEKAVEIDIKL</sequence>
<evidence type="ECO:0000313" key="2">
    <source>
        <dbReference type="Proteomes" id="UP000439903"/>
    </source>
</evidence>
<keyword evidence="2" id="KW-1185">Reference proteome</keyword>
<gene>
    <name evidence="1" type="ORF">F8M41_023197</name>
</gene>
<protein>
    <submittedName>
        <fullName evidence="1">Uncharacterized protein</fullName>
    </submittedName>
</protein>